<keyword evidence="2" id="KW-0238">DNA-binding</keyword>
<dbReference type="CDD" id="cd07377">
    <property type="entry name" value="WHTH_GntR"/>
    <property type="match status" value="2"/>
</dbReference>
<feature type="domain" description="HTH gntR-type" evidence="4">
    <location>
        <begin position="3"/>
        <end position="71"/>
    </location>
</feature>
<proteinExistence type="predicted"/>
<evidence type="ECO:0000256" key="2">
    <source>
        <dbReference type="ARBA" id="ARBA00023125"/>
    </source>
</evidence>
<protein>
    <submittedName>
        <fullName evidence="5">Winged helix-turn-helix transcriptional regulator</fullName>
    </submittedName>
</protein>
<keyword evidence="1" id="KW-0805">Transcription regulation</keyword>
<name>A0A545AW76_9ACTN</name>
<dbReference type="GO" id="GO:0003700">
    <property type="term" value="F:DNA-binding transcription factor activity"/>
    <property type="evidence" value="ECO:0007669"/>
    <property type="project" value="InterPro"/>
</dbReference>
<feature type="domain" description="HTH gntR-type" evidence="4">
    <location>
        <begin position="79"/>
        <end position="147"/>
    </location>
</feature>
<dbReference type="InterPro" id="IPR036388">
    <property type="entry name" value="WH-like_DNA-bd_sf"/>
</dbReference>
<dbReference type="InterPro" id="IPR050679">
    <property type="entry name" value="Bact_HTH_transcr_reg"/>
</dbReference>
<sequence length="147" mass="16355">MAEHSYRRIAVDLRELIGKGAFAPGSMLPPEPKLAELLEAQRGPMRQALALLAREGTIEVIPGHGRRVAPPERRNGVQRTAYRVVMDGLRERLLAGEFGPADRLPSESKLMEQYGVSRNTIRRAYQELQFEGVVVVLHGQGAYRAPD</sequence>
<dbReference type="InterPro" id="IPR036390">
    <property type="entry name" value="WH_DNA-bd_sf"/>
</dbReference>
<dbReference type="InParanoid" id="A0A545AW76"/>
<reference evidence="5 6" key="1">
    <citation type="submission" date="2019-07" db="EMBL/GenBank/DDBJ databases">
        <title>Cryptosporangium phraense sp. nov., isolated from plant litter.</title>
        <authorList>
            <person name="Suriyachadkun C."/>
        </authorList>
    </citation>
    <scope>NUCLEOTIDE SEQUENCE [LARGE SCALE GENOMIC DNA]</scope>
    <source>
        <strain evidence="5 6">A-T 5661</strain>
    </source>
</reference>
<dbReference type="OrthoDB" id="8584262at2"/>
<evidence type="ECO:0000256" key="1">
    <source>
        <dbReference type="ARBA" id="ARBA00023015"/>
    </source>
</evidence>
<dbReference type="RefSeq" id="WP_142703750.1">
    <property type="nucleotide sequence ID" value="NZ_VIRS01000004.1"/>
</dbReference>
<gene>
    <name evidence="5" type="ORF">FL583_07550</name>
</gene>
<dbReference type="Pfam" id="PF00392">
    <property type="entry name" value="GntR"/>
    <property type="match status" value="2"/>
</dbReference>
<evidence type="ECO:0000259" key="4">
    <source>
        <dbReference type="PROSITE" id="PS50949"/>
    </source>
</evidence>
<dbReference type="SMART" id="SM00345">
    <property type="entry name" value="HTH_GNTR"/>
    <property type="match status" value="2"/>
</dbReference>
<dbReference type="Gene3D" id="1.10.10.10">
    <property type="entry name" value="Winged helix-like DNA-binding domain superfamily/Winged helix DNA-binding domain"/>
    <property type="match status" value="2"/>
</dbReference>
<dbReference type="AlphaFoldDB" id="A0A545AW76"/>
<dbReference type="PANTHER" id="PTHR44846:SF17">
    <property type="entry name" value="GNTR-FAMILY TRANSCRIPTIONAL REGULATOR"/>
    <property type="match status" value="1"/>
</dbReference>
<evidence type="ECO:0000313" key="5">
    <source>
        <dbReference type="EMBL" id="TQS45577.1"/>
    </source>
</evidence>
<dbReference type="Proteomes" id="UP000317982">
    <property type="component" value="Unassembled WGS sequence"/>
</dbReference>
<organism evidence="5 6">
    <name type="scientific">Cryptosporangium phraense</name>
    <dbReference type="NCBI Taxonomy" id="2593070"/>
    <lineage>
        <taxon>Bacteria</taxon>
        <taxon>Bacillati</taxon>
        <taxon>Actinomycetota</taxon>
        <taxon>Actinomycetes</taxon>
        <taxon>Cryptosporangiales</taxon>
        <taxon>Cryptosporangiaceae</taxon>
        <taxon>Cryptosporangium</taxon>
    </lineage>
</organism>
<dbReference type="GO" id="GO:0045892">
    <property type="term" value="P:negative regulation of DNA-templated transcription"/>
    <property type="evidence" value="ECO:0007669"/>
    <property type="project" value="TreeGrafter"/>
</dbReference>
<dbReference type="InterPro" id="IPR000524">
    <property type="entry name" value="Tscrpt_reg_HTH_GntR"/>
</dbReference>
<accession>A0A545AW76</accession>
<dbReference type="EMBL" id="VIRS01000004">
    <property type="protein sequence ID" value="TQS45577.1"/>
    <property type="molecule type" value="Genomic_DNA"/>
</dbReference>
<keyword evidence="6" id="KW-1185">Reference proteome</keyword>
<dbReference type="GO" id="GO:0003677">
    <property type="term" value="F:DNA binding"/>
    <property type="evidence" value="ECO:0007669"/>
    <property type="project" value="UniProtKB-KW"/>
</dbReference>
<dbReference type="PRINTS" id="PR00035">
    <property type="entry name" value="HTHGNTR"/>
</dbReference>
<dbReference type="SUPFAM" id="SSF46785">
    <property type="entry name" value="Winged helix' DNA-binding domain"/>
    <property type="match status" value="2"/>
</dbReference>
<dbReference type="PROSITE" id="PS50949">
    <property type="entry name" value="HTH_GNTR"/>
    <property type="match status" value="2"/>
</dbReference>
<evidence type="ECO:0000256" key="3">
    <source>
        <dbReference type="ARBA" id="ARBA00023163"/>
    </source>
</evidence>
<evidence type="ECO:0000313" key="6">
    <source>
        <dbReference type="Proteomes" id="UP000317982"/>
    </source>
</evidence>
<comment type="caution">
    <text evidence="5">The sequence shown here is derived from an EMBL/GenBank/DDBJ whole genome shotgun (WGS) entry which is preliminary data.</text>
</comment>
<keyword evidence="3" id="KW-0804">Transcription</keyword>
<dbReference type="PANTHER" id="PTHR44846">
    <property type="entry name" value="MANNOSYL-D-GLYCERATE TRANSPORT/METABOLISM SYSTEM REPRESSOR MNGR-RELATED"/>
    <property type="match status" value="1"/>
</dbReference>